<dbReference type="Proteomes" id="UP000182110">
    <property type="component" value="Unassembled WGS sequence"/>
</dbReference>
<evidence type="ECO:0000313" key="3">
    <source>
        <dbReference type="Proteomes" id="UP000182110"/>
    </source>
</evidence>
<dbReference type="InterPro" id="IPR011050">
    <property type="entry name" value="Pectin_lyase_fold/virulence"/>
</dbReference>
<dbReference type="Gene3D" id="2.160.20.10">
    <property type="entry name" value="Single-stranded right-handed beta-helix, Pectin lyase-like"/>
    <property type="match status" value="1"/>
</dbReference>
<gene>
    <name evidence="2" type="ORF">BN1180_03986</name>
</gene>
<dbReference type="InterPro" id="IPR039448">
    <property type="entry name" value="Beta_helix"/>
</dbReference>
<reference evidence="2 3" key="1">
    <citation type="journal article" date="2014" name="Genome Announc.">
        <title>Genome Sequence of Bacillus simplex Strain P558, Isolated from a Human Fecal Sample.</title>
        <authorList>
            <person name="Croce O."/>
            <person name="Hugon P."/>
            <person name="Lagier J.C."/>
            <person name="Bibi F."/>
            <person name="Robert C."/>
            <person name="Azhar E.I."/>
            <person name="Raoult D."/>
            <person name="Fournier P.E."/>
        </authorList>
    </citation>
    <scope>NUCLEOTIDE SEQUENCE [LARGE SCALE GENOMIC DNA]</scope>
    <source>
        <strain evidence="2 3">P558</strain>
    </source>
</reference>
<feature type="domain" description="Right handed beta helix" evidence="1">
    <location>
        <begin position="234"/>
        <end position="398"/>
    </location>
</feature>
<dbReference type="RefSeq" id="WP_072273265.1">
    <property type="nucleotide sequence ID" value="NZ_CCXW01000001.1"/>
</dbReference>
<dbReference type="EMBL" id="CCXW01000001">
    <property type="protein sequence ID" value="CEG33805.1"/>
    <property type="molecule type" value="Genomic_DNA"/>
</dbReference>
<dbReference type="AlphaFoldDB" id="A0AAN2TTX1"/>
<dbReference type="InterPro" id="IPR012334">
    <property type="entry name" value="Pectin_lyas_fold"/>
</dbReference>
<dbReference type="SUPFAM" id="SSF51126">
    <property type="entry name" value="Pectin lyase-like"/>
    <property type="match status" value="1"/>
</dbReference>
<dbReference type="Pfam" id="PF13229">
    <property type="entry name" value="Beta_helix"/>
    <property type="match status" value="1"/>
</dbReference>
<organism evidence="2 3">
    <name type="scientific">Peribacillus simplex</name>
    <dbReference type="NCBI Taxonomy" id="1478"/>
    <lineage>
        <taxon>Bacteria</taxon>
        <taxon>Bacillati</taxon>
        <taxon>Bacillota</taxon>
        <taxon>Bacilli</taxon>
        <taxon>Bacillales</taxon>
        <taxon>Bacillaceae</taxon>
        <taxon>Peribacillus</taxon>
    </lineage>
</organism>
<protein>
    <recommendedName>
        <fullName evidence="1">Right handed beta helix domain-containing protein</fullName>
    </recommendedName>
</protein>
<evidence type="ECO:0000259" key="1">
    <source>
        <dbReference type="Pfam" id="PF13229"/>
    </source>
</evidence>
<comment type="caution">
    <text evidence="2">The sequence shown here is derived from an EMBL/GenBank/DDBJ whole genome shotgun (WGS) entry which is preliminary data.</text>
</comment>
<accession>A0AAN2TTX1</accession>
<keyword evidence="3" id="KW-1185">Reference proteome</keyword>
<evidence type="ECO:0000313" key="2">
    <source>
        <dbReference type="EMBL" id="CEG33805.1"/>
    </source>
</evidence>
<sequence length="457" mass="51170">MLKYRKKIWPYIAILLLIAVAVWSLYTKQNVKTPEIGNRNNKEVVKTPEEFGANGFDNIPDTQSLQKAIDNSSSIKLKDGATYIIDKPLISNHSITISTEKGAKKSAIILQKNNQSALIFNNKRINSTYVTENVSKKQSYVVVKSTNDMEPGDLFHLKSKKLWYWDNRSVLHKGELHKITKIEGNKVYLDRPAHDNYNIHEGETVKAATFKSHYLRLHNIIFKHPNPSNTVMVKVNYASDTKIDNVSILNSKETGIFLNKTYGTSISNVRVELGTTKEISTGYGIQDYGGTGTLITKSTFKKVRRGVDFSGDIPSRYGIVKNSRAYGSGKGTLALGNSGFGTHSTAEYITFEKNYIENFDQAFVARGNYITIKQNTLQGISSRFVFASYGDNLKLLNNVYKSKNGNQLESFILLRVSYLGSIIATENIAADQNGLFLKGNINQLSDIKLEANKMKSQ</sequence>
<name>A0AAN2TTX1_9BACI</name>
<proteinExistence type="predicted"/>